<dbReference type="InterPro" id="IPR018936">
    <property type="entry name" value="PI3/4_kinase_CS"/>
</dbReference>
<dbReference type="GO" id="GO:0004430">
    <property type="term" value="F:1-phosphatidylinositol 4-kinase activity"/>
    <property type="evidence" value="ECO:0007669"/>
    <property type="project" value="TreeGrafter"/>
</dbReference>
<keyword evidence="4" id="KW-0732">Signal</keyword>
<dbReference type="InterPro" id="IPR011993">
    <property type="entry name" value="PH-like_dom_sf"/>
</dbReference>
<dbReference type="Pfam" id="PF00454">
    <property type="entry name" value="PI3_PI4_kinase"/>
    <property type="match status" value="1"/>
</dbReference>
<dbReference type="SUPFAM" id="SSF56112">
    <property type="entry name" value="Protein kinase-like (PK-like)"/>
    <property type="match status" value="1"/>
</dbReference>
<dbReference type="Proteomes" id="UP000037460">
    <property type="component" value="Unassembled WGS sequence"/>
</dbReference>
<evidence type="ECO:0000313" key="7">
    <source>
        <dbReference type="EMBL" id="KOO26604.1"/>
    </source>
</evidence>
<dbReference type="GO" id="GO:0048015">
    <property type="term" value="P:phosphatidylinositol-mediated signaling"/>
    <property type="evidence" value="ECO:0007669"/>
    <property type="project" value="TreeGrafter"/>
</dbReference>
<keyword evidence="1" id="KW-0808">Transferase</keyword>
<dbReference type="GO" id="GO:0016020">
    <property type="term" value="C:membrane"/>
    <property type="evidence" value="ECO:0007669"/>
    <property type="project" value="TreeGrafter"/>
</dbReference>
<proteinExistence type="predicted"/>
<dbReference type="GO" id="GO:0046854">
    <property type="term" value="P:phosphatidylinositol phosphate biosynthetic process"/>
    <property type="evidence" value="ECO:0007669"/>
    <property type="project" value="InterPro"/>
</dbReference>
<evidence type="ECO:0000259" key="6">
    <source>
        <dbReference type="PROSITE" id="PS50290"/>
    </source>
</evidence>
<evidence type="ECO:0000259" key="5">
    <source>
        <dbReference type="PROSITE" id="PS50003"/>
    </source>
</evidence>
<dbReference type="PROSITE" id="PS50290">
    <property type="entry name" value="PI3_4_KINASE_3"/>
    <property type="match status" value="1"/>
</dbReference>
<sequence>MFGRNLMLVACGVATATADNALSLAAYRTNPSKYESRALESLNGALDRLLQRGQRRSLLSSVLERFALRLCETNAHWALQLSWNVYAALEDNRPGGSLGVHGDPEAYSRAARLLQLIEQSIVYGAKMVNRDSLRSAALAHNIELWRQRVLARVQKLADDVQQLAEHVVPPHTREGEGALPTSVPSSQPVGSGGGVMEGHLLKRRNRDTYGVWRCCGESWTRRWFVLRGSVLFYYRRRSDSRPRGAMPLGQCNLERCSFLYLRAVRDFVRTLARLSEAVFTPGAAGLSGVRPLGDEATMRLEALLKDVRLPPLAYVPLCRSSEPLRPVTRISPCEGSVFVTRARASVLLMLEVVSDPHGRKLSELFSAVKDAREAIAGDLSSIFGGLAQPPLRQVSAEAAAAALEAGQSSFGGSGAEVFGGVAGDEEDDDDEARGVPPIRLRERPLVRIAPTSSFRASQSAETLRTAPISASEASAGEDVLDHVFGESWAAKTRRIRKASPAGHKRGWALLAMISKANDDVRQEVFVMQCLRFFQAIFPTPLWLRTYRILATGPSSGLIEMITDTTSLDRLKRRPGYTTLRAHFEAAYGGADSPAFAAAQLNFACSLAAASVVSYVLAIKDRHNGNLLLDRRGHLMNIDFGYILGQNTKIGVVSGESAVPFKLTREFVDVLGGPSASLFTDTFVDLCTAALRAIRDHADTLVGLTEVTMLAPALPCFQGTGRTPIEQMRKRLMLQLPDHLLRDRVRALIAQSLDHLGTKAYDRIQKVSFGIEA</sequence>
<evidence type="ECO:0000256" key="4">
    <source>
        <dbReference type="SAM" id="SignalP"/>
    </source>
</evidence>
<evidence type="ECO:0000256" key="3">
    <source>
        <dbReference type="SAM" id="MobiDB-lite"/>
    </source>
</evidence>
<feature type="domain" description="PH" evidence="5">
    <location>
        <begin position="193"/>
        <end position="248"/>
    </location>
</feature>
<protein>
    <submittedName>
        <fullName evidence="7">Phosphatidylinositol 4-kinase</fullName>
    </submittedName>
</protein>
<dbReference type="PANTHER" id="PTHR10048">
    <property type="entry name" value="PHOSPHATIDYLINOSITOL KINASE"/>
    <property type="match status" value="1"/>
</dbReference>
<evidence type="ECO:0000313" key="8">
    <source>
        <dbReference type="Proteomes" id="UP000037460"/>
    </source>
</evidence>
<dbReference type="PROSITE" id="PS00916">
    <property type="entry name" value="PI3_4_KINASE_2"/>
    <property type="match status" value="1"/>
</dbReference>
<feature type="domain" description="PI3K/PI4K catalytic" evidence="6">
    <location>
        <begin position="489"/>
        <end position="756"/>
    </location>
</feature>
<gene>
    <name evidence="7" type="ORF">Ctob_002493</name>
</gene>
<feature type="chain" id="PRO_5005601884" evidence="4">
    <location>
        <begin position="19"/>
        <end position="772"/>
    </location>
</feature>
<feature type="compositionally biased region" description="Low complexity" evidence="3">
    <location>
        <begin position="180"/>
        <end position="189"/>
    </location>
</feature>
<dbReference type="OrthoDB" id="10264149at2759"/>
<keyword evidence="2 7" id="KW-0418">Kinase</keyword>
<dbReference type="SMART" id="SM00146">
    <property type="entry name" value="PI3Kc"/>
    <property type="match status" value="1"/>
</dbReference>
<dbReference type="SUPFAM" id="SSF50729">
    <property type="entry name" value="PH domain-like"/>
    <property type="match status" value="1"/>
</dbReference>
<evidence type="ECO:0000256" key="2">
    <source>
        <dbReference type="ARBA" id="ARBA00022777"/>
    </source>
</evidence>
<dbReference type="InterPro" id="IPR001849">
    <property type="entry name" value="PH_domain"/>
</dbReference>
<dbReference type="Gene3D" id="3.30.1010.10">
    <property type="entry name" value="Phosphatidylinositol 3-kinase Catalytic Subunit, Chain A, domain 4"/>
    <property type="match status" value="1"/>
</dbReference>
<dbReference type="InterPro" id="IPR011009">
    <property type="entry name" value="Kinase-like_dom_sf"/>
</dbReference>
<dbReference type="EMBL" id="JWZX01002829">
    <property type="protein sequence ID" value="KOO26604.1"/>
    <property type="molecule type" value="Genomic_DNA"/>
</dbReference>
<dbReference type="Pfam" id="PF00169">
    <property type="entry name" value="PH"/>
    <property type="match status" value="1"/>
</dbReference>
<comment type="caution">
    <text evidence="7">The sequence shown here is derived from an EMBL/GenBank/DDBJ whole genome shotgun (WGS) entry which is preliminary data.</text>
</comment>
<dbReference type="PANTHER" id="PTHR10048:SF22">
    <property type="entry name" value="PHOSPHATIDYLINOSITOL 4-KINASE BETA"/>
    <property type="match status" value="1"/>
</dbReference>
<feature type="signal peptide" evidence="4">
    <location>
        <begin position="1"/>
        <end position="18"/>
    </location>
</feature>
<dbReference type="PROSITE" id="PS50003">
    <property type="entry name" value="PH_DOMAIN"/>
    <property type="match status" value="1"/>
</dbReference>
<dbReference type="InterPro" id="IPR000403">
    <property type="entry name" value="PI3/4_kinase_cat_dom"/>
</dbReference>
<name>A0A0M0JJ50_9EUKA</name>
<dbReference type="Gene3D" id="2.30.29.30">
    <property type="entry name" value="Pleckstrin-homology domain (PH domain)/Phosphotyrosine-binding domain (PTB)"/>
    <property type="match status" value="1"/>
</dbReference>
<organism evidence="7 8">
    <name type="scientific">Chrysochromulina tobinii</name>
    <dbReference type="NCBI Taxonomy" id="1460289"/>
    <lineage>
        <taxon>Eukaryota</taxon>
        <taxon>Haptista</taxon>
        <taxon>Haptophyta</taxon>
        <taxon>Prymnesiophyceae</taxon>
        <taxon>Prymnesiales</taxon>
        <taxon>Chrysochromulinaceae</taxon>
        <taxon>Chrysochromulina</taxon>
    </lineage>
</organism>
<reference evidence="8" key="1">
    <citation type="journal article" date="2015" name="PLoS Genet.">
        <title>Genome Sequence and Transcriptome Analyses of Chrysochromulina tobin: Metabolic Tools for Enhanced Algal Fitness in the Prominent Order Prymnesiales (Haptophyceae).</title>
        <authorList>
            <person name="Hovde B.T."/>
            <person name="Deodato C.R."/>
            <person name="Hunsperger H.M."/>
            <person name="Ryken S.A."/>
            <person name="Yost W."/>
            <person name="Jha R.K."/>
            <person name="Patterson J."/>
            <person name="Monnat R.J. Jr."/>
            <person name="Barlow S.B."/>
            <person name="Starkenburg S.R."/>
            <person name="Cattolico R.A."/>
        </authorList>
    </citation>
    <scope>NUCLEOTIDE SEQUENCE</scope>
    <source>
        <strain evidence="8">CCMP291</strain>
    </source>
</reference>
<dbReference type="InterPro" id="IPR036940">
    <property type="entry name" value="PI3/4_kinase_cat_sf"/>
</dbReference>
<feature type="region of interest" description="Disordered" evidence="3">
    <location>
        <begin position="170"/>
        <end position="197"/>
    </location>
</feature>
<dbReference type="Gene3D" id="1.10.1070.11">
    <property type="entry name" value="Phosphatidylinositol 3-/4-kinase, catalytic domain"/>
    <property type="match status" value="1"/>
</dbReference>
<accession>A0A0M0JJ50</accession>
<evidence type="ECO:0000256" key="1">
    <source>
        <dbReference type="ARBA" id="ARBA00022679"/>
    </source>
</evidence>
<dbReference type="GO" id="GO:0005737">
    <property type="term" value="C:cytoplasm"/>
    <property type="evidence" value="ECO:0007669"/>
    <property type="project" value="TreeGrafter"/>
</dbReference>
<dbReference type="AlphaFoldDB" id="A0A0M0JJ50"/>
<keyword evidence="8" id="KW-1185">Reference proteome</keyword>
<dbReference type="InterPro" id="IPR015433">
    <property type="entry name" value="PI3/4_kinase"/>
</dbReference>